<protein>
    <submittedName>
        <fullName evidence="2">Uncharacterized protein</fullName>
    </submittedName>
</protein>
<organism evidence="2 3">
    <name type="scientific">Riccia sorocarpa</name>
    <dbReference type="NCBI Taxonomy" id="122646"/>
    <lineage>
        <taxon>Eukaryota</taxon>
        <taxon>Viridiplantae</taxon>
        <taxon>Streptophyta</taxon>
        <taxon>Embryophyta</taxon>
        <taxon>Marchantiophyta</taxon>
        <taxon>Marchantiopsida</taxon>
        <taxon>Marchantiidae</taxon>
        <taxon>Marchantiales</taxon>
        <taxon>Ricciaceae</taxon>
        <taxon>Riccia</taxon>
    </lineage>
</organism>
<evidence type="ECO:0000313" key="2">
    <source>
        <dbReference type="EMBL" id="KAL3691048.1"/>
    </source>
</evidence>
<accession>A0ABD3HI16</accession>
<name>A0ABD3HI16_9MARC</name>
<dbReference type="Proteomes" id="UP001633002">
    <property type="component" value="Unassembled WGS sequence"/>
</dbReference>
<evidence type="ECO:0000256" key="1">
    <source>
        <dbReference type="SAM" id="MobiDB-lite"/>
    </source>
</evidence>
<reference evidence="2 3" key="1">
    <citation type="submission" date="2024-09" db="EMBL/GenBank/DDBJ databases">
        <title>Chromosome-scale assembly of Riccia sorocarpa.</title>
        <authorList>
            <person name="Paukszto L."/>
        </authorList>
    </citation>
    <scope>NUCLEOTIDE SEQUENCE [LARGE SCALE GENOMIC DNA]</scope>
    <source>
        <strain evidence="2">LP-2024</strain>
        <tissue evidence="2">Aerial parts of the thallus</tissue>
    </source>
</reference>
<dbReference type="EMBL" id="JBJQOH010000003">
    <property type="protein sequence ID" value="KAL3691048.1"/>
    <property type="molecule type" value="Genomic_DNA"/>
</dbReference>
<sequence>MHRVKLVPIRTTYVVQPPFPKEVTINQLLDVERPPLEFRTADVSEHYGSVGIINSKWTEERQDWYLNGLDFVCIRKLKRGRQSVAGPFKLVRKEGDFVILEAADKSHFSHLSFMKKTSSESTQFRSDSSMDVEPRNICICKSIFGDGFSECVCGYQRTSDNPQTAGQNETEDDTGDDDGSEEHSGNPNKPPAPQKPNKPAMSPSKDKVKLKAKAAAGPSKPTKKPRTVAAKDLDLSITVEIADEDVSGETFDKLAQFIDKNTKMGIISFERGDAHLLLHIQGMISIKSSSTKMVKTQIRQAI</sequence>
<evidence type="ECO:0000313" key="3">
    <source>
        <dbReference type="Proteomes" id="UP001633002"/>
    </source>
</evidence>
<feature type="region of interest" description="Disordered" evidence="1">
    <location>
        <begin position="158"/>
        <end position="227"/>
    </location>
</feature>
<dbReference type="AlphaFoldDB" id="A0ABD3HI16"/>
<comment type="caution">
    <text evidence="2">The sequence shown here is derived from an EMBL/GenBank/DDBJ whole genome shotgun (WGS) entry which is preliminary data.</text>
</comment>
<feature type="compositionally biased region" description="Polar residues" evidence="1">
    <location>
        <begin position="158"/>
        <end position="168"/>
    </location>
</feature>
<feature type="compositionally biased region" description="Acidic residues" evidence="1">
    <location>
        <begin position="169"/>
        <end position="180"/>
    </location>
</feature>
<keyword evidence="3" id="KW-1185">Reference proteome</keyword>
<proteinExistence type="predicted"/>
<gene>
    <name evidence="2" type="ORF">R1sor_004699</name>
</gene>